<feature type="transmembrane region" description="Helical" evidence="5">
    <location>
        <begin position="204"/>
        <end position="223"/>
    </location>
</feature>
<accession>A0A6A6XSC2</accession>
<evidence type="ECO:0000313" key="7">
    <source>
        <dbReference type="EMBL" id="KAF2799148.1"/>
    </source>
</evidence>
<dbReference type="EMBL" id="MU001769">
    <property type="protein sequence ID" value="KAF2799148.1"/>
    <property type="molecule type" value="Genomic_DNA"/>
</dbReference>
<feature type="transmembrane region" description="Helical" evidence="5">
    <location>
        <begin position="482"/>
        <end position="499"/>
    </location>
</feature>
<evidence type="ECO:0000256" key="4">
    <source>
        <dbReference type="ARBA" id="ARBA00023136"/>
    </source>
</evidence>
<dbReference type="Proteomes" id="UP000799757">
    <property type="component" value="Unassembled WGS sequence"/>
</dbReference>
<proteinExistence type="predicted"/>
<protein>
    <submittedName>
        <fullName evidence="7">MFS general substrate transporter</fullName>
    </submittedName>
</protein>
<reference evidence="7" key="1">
    <citation type="journal article" date="2020" name="Stud. Mycol.">
        <title>101 Dothideomycetes genomes: a test case for predicting lifestyles and emergence of pathogens.</title>
        <authorList>
            <person name="Haridas S."/>
            <person name="Albert R."/>
            <person name="Binder M."/>
            <person name="Bloem J."/>
            <person name="Labutti K."/>
            <person name="Salamov A."/>
            <person name="Andreopoulos B."/>
            <person name="Baker S."/>
            <person name="Barry K."/>
            <person name="Bills G."/>
            <person name="Bluhm B."/>
            <person name="Cannon C."/>
            <person name="Castanera R."/>
            <person name="Culley D."/>
            <person name="Daum C."/>
            <person name="Ezra D."/>
            <person name="Gonzalez J."/>
            <person name="Henrissat B."/>
            <person name="Kuo A."/>
            <person name="Liang C."/>
            <person name="Lipzen A."/>
            <person name="Lutzoni F."/>
            <person name="Magnuson J."/>
            <person name="Mondo S."/>
            <person name="Nolan M."/>
            <person name="Ohm R."/>
            <person name="Pangilinan J."/>
            <person name="Park H.-J."/>
            <person name="Ramirez L."/>
            <person name="Alfaro M."/>
            <person name="Sun H."/>
            <person name="Tritt A."/>
            <person name="Yoshinaga Y."/>
            <person name="Zwiers L.-H."/>
            <person name="Turgeon B."/>
            <person name="Goodwin S."/>
            <person name="Spatafora J."/>
            <person name="Crous P."/>
            <person name="Grigoriev I."/>
        </authorList>
    </citation>
    <scope>NUCLEOTIDE SEQUENCE</scope>
    <source>
        <strain evidence="7">CBS 109.77</strain>
    </source>
</reference>
<dbReference type="InterPro" id="IPR036259">
    <property type="entry name" value="MFS_trans_sf"/>
</dbReference>
<evidence type="ECO:0000313" key="8">
    <source>
        <dbReference type="Proteomes" id="UP000799757"/>
    </source>
</evidence>
<dbReference type="AlphaFoldDB" id="A0A6A6XSC2"/>
<dbReference type="Pfam" id="PF07690">
    <property type="entry name" value="MFS_1"/>
    <property type="match status" value="1"/>
</dbReference>
<keyword evidence="4 5" id="KW-0472">Membrane</keyword>
<dbReference type="PANTHER" id="PTHR23502:SF23">
    <property type="entry name" value="FLUCONAZOLE RESISTANCE PROTEIN 1"/>
    <property type="match status" value="1"/>
</dbReference>
<sequence>MADIIRDAPVGQLIRFLTRNKYLQYPEERPDFELPAVYRTSKIALDPLSQFDFASSNNQEGSEAKSPAAITAAPLGYHITMTELNSPIFYDSNSSIAIATLGLGTFYQSSSSIAIDQISIEAFPTSGQESSTALTRPYKETVLADWYTTDDPENPQNWSFGKKAIVAAQICLYTLAFYMGSSIYTPSYPGIMERFDVDTQAVSLGLSMYVVAYGIGPMIFSPLSEIPSIGRNPPYLITFGIFVILLVPTALTESFAGLVTLRFLQGFFGSPCLATGGATLQDMYSLLKLPYALVLWAFAATSGPALGPIISGFSVAAKDWRWSLWEMLWLSGPIWIFMFVLMPETSSAKILLRRGQRLRRLTGNERIKSQSEIDQANTSFKEVLVEALWRPHQMMLLDPSIAFTALYTALIYGIFYSFFEAFPMVYQGMYGFNPGEMGLTFLSVLVGATISASLYVAYLFWIVEPEIKSHGLGAPEGRLIPALYASFCFPAGLFIFAWTTTDPRIHWIASVIGIGIFTIGQFIILQCIFLYIALSYPKYAASLFAGNDFTRSILAAGTIHFSQPLYHNLGPNRGVTLLGGLTCACIAGIFALWRWGGRLRARSRFAAS</sequence>
<keyword evidence="3 5" id="KW-1133">Transmembrane helix</keyword>
<feature type="transmembrane region" description="Helical" evidence="5">
    <location>
        <begin position="164"/>
        <end position="184"/>
    </location>
</feature>
<feature type="transmembrane region" description="Helical" evidence="5">
    <location>
        <begin position="439"/>
        <end position="461"/>
    </location>
</feature>
<feature type="transmembrane region" description="Helical" evidence="5">
    <location>
        <begin position="505"/>
        <end position="532"/>
    </location>
</feature>
<comment type="subcellular location">
    <subcellularLocation>
        <location evidence="1">Membrane</location>
        <topology evidence="1">Multi-pass membrane protein</topology>
    </subcellularLocation>
</comment>
<dbReference type="CDD" id="cd17323">
    <property type="entry name" value="MFS_Tpo1_MDR_like"/>
    <property type="match status" value="1"/>
</dbReference>
<gene>
    <name evidence="7" type="ORF">K505DRAFT_346075</name>
</gene>
<feature type="transmembrane region" description="Helical" evidence="5">
    <location>
        <begin position="400"/>
        <end position="419"/>
    </location>
</feature>
<feature type="transmembrane region" description="Helical" evidence="5">
    <location>
        <begin position="292"/>
        <end position="314"/>
    </location>
</feature>
<keyword evidence="2 5" id="KW-0812">Transmembrane</keyword>
<dbReference type="GO" id="GO:0005886">
    <property type="term" value="C:plasma membrane"/>
    <property type="evidence" value="ECO:0007669"/>
    <property type="project" value="TreeGrafter"/>
</dbReference>
<dbReference type="PROSITE" id="PS50850">
    <property type="entry name" value="MFS"/>
    <property type="match status" value="1"/>
</dbReference>
<organism evidence="7 8">
    <name type="scientific">Melanomma pulvis-pyrius CBS 109.77</name>
    <dbReference type="NCBI Taxonomy" id="1314802"/>
    <lineage>
        <taxon>Eukaryota</taxon>
        <taxon>Fungi</taxon>
        <taxon>Dikarya</taxon>
        <taxon>Ascomycota</taxon>
        <taxon>Pezizomycotina</taxon>
        <taxon>Dothideomycetes</taxon>
        <taxon>Pleosporomycetidae</taxon>
        <taxon>Pleosporales</taxon>
        <taxon>Melanommataceae</taxon>
        <taxon>Melanomma</taxon>
    </lineage>
</organism>
<evidence type="ECO:0000259" key="6">
    <source>
        <dbReference type="PROSITE" id="PS50850"/>
    </source>
</evidence>
<dbReference type="Gene3D" id="1.20.1250.20">
    <property type="entry name" value="MFS general substrate transporter like domains"/>
    <property type="match status" value="1"/>
</dbReference>
<dbReference type="InterPro" id="IPR011701">
    <property type="entry name" value="MFS"/>
</dbReference>
<dbReference type="InterPro" id="IPR020846">
    <property type="entry name" value="MFS_dom"/>
</dbReference>
<evidence type="ECO:0000256" key="3">
    <source>
        <dbReference type="ARBA" id="ARBA00022989"/>
    </source>
</evidence>
<name>A0A6A6XSC2_9PLEO</name>
<keyword evidence="8" id="KW-1185">Reference proteome</keyword>
<dbReference type="OrthoDB" id="3357846at2759"/>
<feature type="domain" description="Major facilitator superfamily (MFS) profile" evidence="6">
    <location>
        <begin position="166"/>
        <end position="608"/>
    </location>
</feature>
<feature type="transmembrane region" description="Helical" evidence="5">
    <location>
        <begin position="574"/>
        <end position="595"/>
    </location>
</feature>
<dbReference type="GO" id="GO:0015244">
    <property type="term" value="F:fluconazole transmembrane transporter activity"/>
    <property type="evidence" value="ECO:0007669"/>
    <property type="project" value="TreeGrafter"/>
</dbReference>
<dbReference type="FunFam" id="1.20.1250.20:FF:000011">
    <property type="entry name" value="MFS multidrug transporter, putative"/>
    <property type="match status" value="1"/>
</dbReference>
<dbReference type="GO" id="GO:1990961">
    <property type="term" value="P:xenobiotic detoxification by transmembrane export across the plasma membrane"/>
    <property type="evidence" value="ECO:0007669"/>
    <property type="project" value="TreeGrafter"/>
</dbReference>
<dbReference type="SUPFAM" id="SSF103473">
    <property type="entry name" value="MFS general substrate transporter"/>
    <property type="match status" value="1"/>
</dbReference>
<evidence type="ECO:0000256" key="5">
    <source>
        <dbReference type="SAM" id="Phobius"/>
    </source>
</evidence>
<evidence type="ECO:0000256" key="1">
    <source>
        <dbReference type="ARBA" id="ARBA00004141"/>
    </source>
</evidence>
<feature type="transmembrane region" description="Helical" evidence="5">
    <location>
        <begin position="235"/>
        <end position="251"/>
    </location>
</feature>
<dbReference type="PANTHER" id="PTHR23502">
    <property type="entry name" value="MAJOR FACILITATOR SUPERFAMILY"/>
    <property type="match status" value="1"/>
</dbReference>
<evidence type="ECO:0000256" key="2">
    <source>
        <dbReference type="ARBA" id="ARBA00022692"/>
    </source>
</evidence>